<evidence type="ECO:0000256" key="1">
    <source>
        <dbReference type="SAM" id="MobiDB-lite"/>
    </source>
</evidence>
<name>A0A178HP01_9HYPH</name>
<dbReference type="AlphaFoldDB" id="A0A178HP01"/>
<keyword evidence="3" id="KW-1185">Reference proteome</keyword>
<protein>
    <submittedName>
        <fullName evidence="2">Uncharacterized protein</fullName>
    </submittedName>
</protein>
<proteinExistence type="predicted"/>
<evidence type="ECO:0000313" key="3">
    <source>
        <dbReference type="Proteomes" id="UP000078389"/>
    </source>
</evidence>
<dbReference type="STRING" id="1770058.A3840_17220"/>
<feature type="region of interest" description="Disordered" evidence="1">
    <location>
        <begin position="71"/>
        <end position="90"/>
    </location>
</feature>
<accession>A0A178HP01</accession>
<gene>
    <name evidence="2" type="ORF">A3840_17220</name>
</gene>
<reference evidence="2 3" key="1">
    <citation type="submission" date="2016-03" db="EMBL/GenBank/DDBJ databases">
        <title>Genome sequencing of Devosia sp. S37.</title>
        <authorList>
            <person name="Mohd Nor M."/>
        </authorList>
    </citation>
    <scope>NUCLEOTIDE SEQUENCE [LARGE SCALE GENOMIC DNA]</scope>
    <source>
        <strain evidence="2 3">S37</strain>
    </source>
</reference>
<organism evidence="2 3">
    <name type="scientific">Devosia elaeis</name>
    <dbReference type="NCBI Taxonomy" id="1770058"/>
    <lineage>
        <taxon>Bacteria</taxon>
        <taxon>Pseudomonadati</taxon>
        <taxon>Pseudomonadota</taxon>
        <taxon>Alphaproteobacteria</taxon>
        <taxon>Hyphomicrobiales</taxon>
        <taxon>Devosiaceae</taxon>
        <taxon>Devosia</taxon>
    </lineage>
</organism>
<dbReference type="EMBL" id="LVVY01000130">
    <property type="protein sequence ID" value="OAM73736.1"/>
    <property type="molecule type" value="Genomic_DNA"/>
</dbReference>
<comment type="caution">
    <text evidence="2">The sequence shown here is derived from an EMBL/GenBank/DDBJ whole genome shotgun (WGS) entry which is preliminary data.</text>
</comment>
<evidence type="ECO:0000313" key="2">
    <source>
        <dbReference type="EMBL" id="OAM73736.1"/>
    </source>
</evidence>
<dbReference type="Proteomes" id="UP000078389">
    <property type="component" value="Unassembled WGS sequence"/>
</dbReference>
<sequence length="90" mass="9885">MNAMLANEIRTLISQVNGLMLTRSLNNTNLRLAGASLLDIADRVECLERAIVPATHRIPERSIQGDKVVRLDQHRRARPHAVPADNGAPA</sequence>